<name>A0ABU3BBT8_9GAMM</name>
<dbReference type="EMBL" id="JAVRHY010000026">
    <property type="protein sequence ID" value="MDT0619924.1"/>
    <property type="molecule type" value="Genomic_DNA"/>
</dbReference>
<evidence type="ECO:0000313" key="2">
    <source>
        <dbReference type="EMBL" id="MDT0619924.1"/>
    </source>
</evidence>
<protein>
    <submittedName>
        <fullName evidence="2">DUF1302 family protein</fullName>
    </submittedName>
</protein>
<accession>A0ABU3BBT8</accession>
<sequence>MSGTRAGTVLIGAGCLLTMSSAAGYQFDWGDLEISLNNRATVGATWRTEKRDAALVSKLNNNPGLCPDDCLDLGGANGDPGPNQRLVDAPGSFFGANGDNGNLNFDQGDMTAAQLRLATDLTAFWGDVVFQFSSLAFYDGVASHLDEFHPDNFEDVPPVTYDGVEAALGDDAPTAFQPRRTRLSDDSIDQIGHDIDVLEAFVSVPFDALGRRMSLSVGEQRVHWGESLFNFLGSLDQLNPVDQNRLFFPGTEIASVFEPTGLAVLDVQMSQNVGLQLVYQYDWERSSPAADGSLFNILEAAGGGDTINISLGQLSEDPDQTGGFTNFLARQATSTTGTGRRLQGAGRPESGGQYGARLNWYLPDFNGGTELSFYALNYHARLPVASIVAADESCARRAGEIPAPGSNDIPGLDVLTAQLEQAVIENVPQDLVSGITFQDVSADAIAVAIACGGFNGQGRLADALQATFGPLSPNGPDEAAPIDTIRPFLDYPEDIHMVGLSFNTNLGKWAMAGEYAFRPNQPLAIQASDVVFAGLQPAFAEEDVNIGVGVLPSARNAVPDLLSVYRNDPVEPNELIRGYERLRVQTADITGLRVFGPNNPLGANQIILVLELGVTHVMNMPSPDDLALAALDFANGTHPSPGADGTGQPGGQPDPRSFNPTQQTGNFPTDVSAGYRILARLQYNDLIGGVTVRPIVAFLHDIHGITPAPIQNYIEGRKRILAGAEVDFTSRISGQMIYQAFWDGKFNNLVDRDHVNLSVSYNF</sequence>
<reference evidence="2 3" key="1">
    <citation type="submission" date="2023-09" db="EMBL/GenBank/DDBJ databases">
        <authorList>
            <person name="Rey-Velasco X."/>
        </authorList>
    </citation>
    <scope>NUCLEOTIDE SEQUENCE [LARGE SCALE GENOMIC DNA]</scope>
    <source>
        <strain evidence="2 3">P385</strain>
    </source>
</reference>
<proteinExistence type="predicted"/>
<evidence type="ECO:0000313" key="3">
    <source>
        <dbReference type="Proteomes" id="UP001259982"/>
    </source>
</evidence>
<feature type="compositionally biased region" description="Polar residues" evidence="1">
    <location>
        <begin position="658"/>
        <end position="667"/>
    </location>
</feature>
<gene>
    <name evidence="2" type="ORF">RM531_15760</name>
</gene>
<dbReference type="Pfam" id="PF06980">
    <property type="entry name" value="DUF1302"/>
    <property type="match status" value="1"/>
</dbReference>
<organism evidence="2 3">
    <name type="scientific">Spectribacter acetivorans</name>
    <dbReference type="NCBI Taxonomy" id="3075603"/>
    <lineage>
        <taxon>Bacteria</taxon>
        <taxon>Pseudomonadati</taxon>
        <taxon>Pseudomonadota</taxon>
        <taxon>Gammaproteobacteria</taxon>
        <taxon>Salinisphaerales</taxon>
        <taxon>Salinisphaeraceae</taxon>
        <taxon>Spectribacter</taxon>
    </lineage>
</organism>
<dbReference type="InterPro" id="IPR010727">
    <property type="entry name" value="DUF1302"/>
</dbReference>
<evidence type="ECO:0000256" key="1">
    <source>
        <dbReference type="SAM" id="MobiDB-lite"/>
    </source>
</evidence>
<dbReference type="RefSeq" id="WP_311660662.1">
    <property type="nucleotide sequence ID" value="NZ_JAVRHY010000026.1"/>
</dbReference>
<comment type="caution">
    <text evidence="2">The sequence shown here is derived from an EMBL/GenBank/DDBJ whole genome shotgun (WGS) entry which is preliminary data.</text>
</comment>
<keyword evidence="3" id="KW-1185">Reference proteome</keyword>
<feature type="region of interest" description="Disordered" evidence="1">
    <location>
        <begin position="637"/>
        <end position="667"/>
    </location>
</feature>
<dbReference type="Proteomes" id="UP001259982">
    <property type="component" value="Unassembled WGS sequence"/>
</dbReference>